<dbReference type="InterPro" id="IPR026046">
    <property type="entry name" value="UBIAD1"/>
</dbReference>
<dbReference type="GO" id="GO:0046428">
    <property type="term" value="F:1,4-dihydroxy-2-naphthoate polyprenyltransferase activity"/>
    <property type="evidence" value="ECO:0007669"/>
    <property type="project" value="UniProtKB-UniRule"/>
</dbReference>
<evidence type="ECO:0000256" key="8">
    <source>
        <dbReference type="HAMAP-Rule" id="MF_01937"/>
    </source>
</evidence>
<dbReference type="CDD" id="cd13962">
    <property type="entry name" value="PT_UbiA_UBIAD1"/>
    <property type="match status" value="1"/>
</dbReference>
<keyword evidence="2 8" id="KW-0474">Menaquinone biosynthesis</keyword>
<feature type="transmembrane region" description="Helical" evidence="8">
    <location>
        <begin position="215"/>
        <end position="242"/>
    </location>
</feature>
<dbReference type="EC" id="2.5.1.74" evidence="8 9"/>
<dbReference type="GO" id="GO:0009234">
    <property type="term" value="P:menaquinone biosynthetic process"/>
    <property type="evidence" value="ECO:0007669"/>
    <property type="project" value="UniProtKB-UniRule"/>
</dbReference>
<dbReference type="RefSeq" id="WP_011813971.1">
    <property type="nucleotide sequence ID" value="NC_008789.1"/>
</dbReference>
<dbReference type="EMBL" id="CP000544">
    <property type="protein sequence ID" value="ABM61948.1"/>
    <property type="molecule type" value="Genomic_DNA"/>
</dbReference>
<comment type="catalytic activity">
    <reaction evidence="8">
        <text>an all-trans-polyprenyl diphosphate + 1,4-dihydroxy-2-naphthoate + H(+) = a 2-demethylmenaquinol + CO2 + diphosphate</text>
        <dbReference type="Rhea" id="RHEA:26478"/>
        <dbReference type="Rhea" id="RHEA-COMP:9563"/>
        <dbReference type="Rhea" id="RHEA-COMP:9564"/>
        <dbReference type="ChEBI" id="CHEBI:11173"/>
        <dbReference type="ChEBI" id="CHEBI:15378"/>
        <dbReference type="ChEBI" id="CHEBI:16526"/>
        <dbReference type="ChEBI" id="CHEBI:33019"/>
        <dbReference type="ChEBI" id="CHEBI:55437"/>
        <dbReference type="ChEBI" id="CHEBI:58914"/>
        <dbReference type="EC" id="2.5.1.74"/>
    </reaction>
</comment>
<feature type="transmembrane region" description="Helical" evidence="8">
    <location>
        <begin position="289"/>
        <end position="308"/>
    </location>
</feature>
<dbReference type="STRING" id="349124.Hhal_1173"/>
<gene>
    <name evidence="8" type="primary">menA</name>
    <name evidence="10" type="ordered locus">Hhal_1173</name>
</gene>
<proteinExistence type="inferred from homology"/>
<keyword evidence="8" id="KW-0997">Cell inner membrane</keyword>
<dbReference type="Proteomes" id="UP000000647">
    <property type="component" value="Chromosome"/>
</dbReference>
<evidence type="ECO:0000256" key="1">
    <source>
        <dbReference type="ARBA" id="ARBA00004141"/>
    </source>
</evidence>
<dbReference type="Gene3D" id="1.10.357.140">
    <property type="entry name" value="UbiA prenyltransferase"/>
    <property type="match status" value="1"/>
</dbReference>
<dbReference type="UniPathway" id="UPA00079">
    <property type="reaction ID" value="UER00168"/>
</dbReference>
<dbReference type="eggNOG" id="COG1575">
    <property type="taxonomic scope" value="Bacteria"/>
</dbReference>
<feature type="transmembrane region" description="Helical" evidence="8">
    <location>
        <begin position="157"/>
        <end position="176"/>
    </location>
</feature>
<dbReference type="OrthoDB" id="9767568at2"/>
<dbReference type="PANTHER" id="PTHR13929">
    <property type="entry name" value="1,4-DIHYDROXY-2-NAPHTHOATE OCTAPRENYLTRANSFERASE"/>
    <property type="match status" value="1"/>
</dbReference>
<evidence type="ECO:0000313" key="10">
    <source>
        <dbReference type="EMBL" id="ABM61948.1"/>
    </source>
</evidence>
<dbReference type="KEGG" id="hha:Hhal_1173"/>
<dbReference type="GO" id="GO:0005886">
    <property type="term" value="C:plasma membrane"/>
    <property type="evidence" value="ECO:0007669"/>
    <property type="project" value="UniProtKB-SubCell"/>
</dbReference>
<keyword evidence="6 8" id="KW-1133">Transmembrane helix</keyword>
<evidence type="ECO:0000256" key="4">
    <source>
        <dbReference type="ARBA" id="ARBA00022679"/>
    </source>
</evidence>
<dbReference type="HOGENOM" id="CLU_043611_1_2_6"/>
<reference evidence="11" key="1">
    <citation type="submission" date="2006-12" db="EMBL/GenBank/DDBJ databases">
        <title>Complete sequence of Halorhodospira halophila SL1.</title>
        <authorList>
            <consortium name="US DOE Joint Genome Institute"/>
            <person name="Copeland A."/>
            <person name="Lucas S."/>
            <person name="Lapidus A."/>
            <person name="Barry K."/>
            <person name="Detter J.C."/>
            <person name="Glavina del Rio T."/>
            <person name="Hammon N."/>
            <person name="Israni S."/>
            <person name="Dalin E."/>
            <person name="Tice H."/>
            <person name="Pitluck S."/>
            <person name="Saunders E."/>
            <person name="Brettin T."/>
            <person name="Bruce D."/>
            <person name="Han C."/>
            <person name="Tapia R."/>
            <person name="Schmutz J."/>
            <person name="Larimer F."/>
            <person name="Land M."/>
            <person name="Hauser L."/>
            <person name="Kyrpides N."/>
            <person name="Mikhailova N."/>
            <person name="Hoff W."/>
            <person name="Richardson P."/>
        </authorList>
    </citation>
    <scope>NUCLEOTIDE SEQUENCE [LARGE SCALE GENOMIC DNA]</scope>
    <source>
        <strain evidence="11">DSM 244 / SL1</strain>
    </source>
</reference>
<reference evidence="10 11" key="2">
    <citation type="journal article" date="2013" name="Stand. Genomic Sci.">
        <title>Complete genome sequence of Halorhodospira halophila SL1.</title>
        <authorList>
            <person name="Challacombe J.F."/>
            <person name="Majid S."/>
            <person name="Deole R."/>
            <person name="Brettin T.S."/>
            <person name="Bruce D."/>
            <person name="Delano S.F."/>
            <person name="Detter J.C."/>
            <person name="Gleasner C.D."/>
            <person name="Han C.S."/>
            <person name="Misra M."/>
            <person name="Reitenga K.G."/>
            <person name="Mikhailova N."/>
            <person name="Woyke T."/>
            <person name="Pitluck S."/>
            <person name="Nolan M."/>
            <person name="Land M.L."/>
            <person name="Saunders E."/>
            <person name="Tapia R."/>
            <person name="Lapidus A."/>
            <person name="Ivanova N."/>
            <person name="Hoff W.D."/>
        </authorList>
    </citation>
    <scope>NUCLEOTIDE SEQUENCE [LARGE SCALE GENOMIC DNA]</scope>
    <source>
        <strain evidence="11">DSM 244 / SL1</strain>
    </source>
</reference>
<comment type="similarity">
    <text evidence="8">Belongs to the MenA family. Type 1 subfamily.</text>
</comment>
<keyword evidence="7 8" id="KW-0472">Membrane</keyword>
<keyword evidence="11" id="KW-1185">Reference proteome</keyword>
<evidence type="ECO:0000256" key="7">
    <source>
        <dbReference type="ARBA" id="ARBA00023136"/>
    </source>
</evidence>
<comment type="pathway">
    <text evidence="8">Quinol/quinone metabolism; menaquinone biosynthesis; menaquinol from 1,4-dihydroxy-2-naphthoate: step 1/2.</text>
</comment>
<evidence type="ECO:0000313" key="11">
    <source>
        <dbReference type="Proteomes" id="UP000000647"/>
    </source>
</evidence>
<keyword evidence="4 8" id="KW-0808">Transferase</keyword>
<keyword evidence="3 8" id="KW-1003">Cell membrane</keyword>
<evidence type="ECO:0000256" key="9">
    <source>
        <dbReference type="NCBIfam" id="TIGR00751"/>
    </source>
</evidence>
<dbReference type="GO" id="GO:0042371">
    <property type="term" value="P:vitamin K biosynthetic process"/>
    <property type="evidence" value="ECO:0007669"/>
    <property type="project" value="TreeGrafter"/>
</dbReference>
<evidence type="ECO:0000256" key="2">
    <source>
        <dbReference type="ARBA" id="ARBA00022428"/>
    </source>
</evidence>
<feature type="transmembrane region" description="Helical" evidence="8">
    <location>
        <begin position="128"/>
        <end position="145"/>
    </location>
</feature>
<feature type="transmembrane region" description="Helical" evidence="8">
    <location>
        <begin position="182"/>
        <end position="203"/>
    </location>
</feature>
<dbReference type="InterPro" id="IPR004657">
    <property type="entry name" value="MenA"/>
</dbReference>
<protein>
    <recommendedName>
        <fullName evidence="8 9">1,4-dihydroxy-2-naphthoate octaprenyltransferase</fullName>
        <shortName evidence="8">DHNA-octaprenyltransferase</shortName>
        <ecNumber evidence="8 9">2.5.1.74</ecNumber>
    </recommendedName>
</protein>
<accession>A1WW86</accession>
<dbReference type="PANTHER" id="PTHR13929:SF0">
    <property type="entry name" value="UBIA PRENYLTRANSFERASE DOMAIN-CONTAINING PROTEIN 1"/>
    <property type="match status" value="1"/>
</dbReference>
<comment type="function">
    <text evidence="8">Conversion of 1,4-dihydroxy-2-naphthoate (DHNA) to demethylmenaquinone (DMK).</text>
</comment>
<dbReference type="InterPro" id="IPR000537">
    <property type="entry name" value="UbiA_prenyltransferase"/>
</dbReference>
<organism evidence="10 11">
    <name type="scientific">Halorhodospira halophila (strain DSM 244 / SL1)</name>
    <name type="common">Ectothiorhodospira halophila (strain DSM 244 / SL1)</name>
    <dbReference type="NCBI Taxonomy" id="349124"/>
    <lineage>
        <taxon>Bacteria</taxon>
        <taxon>Pseudomonadati</taxon>
        <taxon>Pseudomonadota</taxon>
        <taxon>Gammaproteobacteria</taxon>
        <taxon>Chromatiales</taxon>
        <taxon>Ectothiorhodospiraceae</taxon>
        <taxon>Halorhodospira</taxon>
    </lineage>
</organism>
<dbReference type="AlphaFoldDB" id="A1WW86"/>
<dbReference type="InterPro" id="IPR044878">
    <property type="entry name" value="UbiA_sf"/>
</dbReference>
<dbReference type="Pfam" id="PF01040">
    <property type="entry name" value="UbiA"/>
    <property type="match status" value="1"/>
</dbReference>
<name>A1WW86_HALHL</name>
<keyword evidence="5 8" id="KW-0812">Transmembrane</keyword>
<dbReference type="HAMAP" id="MF_01937">
    <property type="entry name" value="MenA_1"/>
    <property type="match status" value="1"/>
</dbReference>
<feature type="transmembrane region" description="Helical" evidence="8">
    <location>
        <begin position="104"/>
        <end position="122"/>
    </location>
</feature>
<feature type="transmembrane region" description="Helical" evidence="8">
    <location>
        <begin position="248"/>
        <end position="268"/>
    </location>
</feature>
<evidence type="ECO:0000256" key="5">
    <source>
        <dbReference type="ARBA" id="ARBA00022692"/>
    </source>
</evidence>
<evidence type="ECO:0000256" key="3">
    <source>
        <dbReference type="ARBA" id="ARBA00022475"/>
    </source>
</evidence>
<sequence>MDRSMTQMSPRPSWPTIVWHAIRPRTLPLSLSPILAGSAVGWVESGVLRLDVTLVAALSTAAIQIGTNLQNDAADTLNQTDSAERIGPVRVTERGWLTPRQVMAAAYGAFALALFCGLYLVAIGGLPILVLGILSVLAGYAYSGGPFPISRGPLGELFVIFFFGLVAVGGVVYLYTGSISPPALVMGVTLGLPAAAVLLVNNLRDREGDREAGRATLAILLGPVGSVWLFGGLLAGVALGLLGMVAFGVPWTGAALGLAVLPFGVRIWRALMGAASGEDYNQCLARTGVFQLLLALVAGAGLVVGAYLHGAA</sequence>
<dbReference type="PIRSF" id="PIRSF005355">
    <property type="entry name" value="UBIAD1"/>
    <property type="match status" value="1"/>
</dbReference>
<comment type="subcellular location">
    <subcellularLocation>
        <location evidence="8">Cell inner membrane</location>
        <topology evidence="8">Multi-pass membrane protein</topology>
    </subcellularLocation>
    <subcellularLocation>
        <location evidence="1">Membrane</location>
        <topology evidence="1">Multi-pass membrane protein</topology>
    </subcellularLocation>
</comment>
<evidence type="ECO:0000256" key="6">
    <source>
        <dbReference type="ARBA" id="ARBA00022989"/>
    </source>
</evidence>
<dbReference type="NCBIfam" id="TIGR00751">
    <property type="entry name" value="menA"/>
    <property type="match status" value="1"/>
</dbReference>